<dbReference type="KEGG" id="kan:IMCC3317_10860"/>
<dbReference type="OrthoDB" id="1449164at2"/>
<dbReference type="AlphaFoldDB" id="A0A7L4ZG64"/>
<dbReference type="EMBL" id="CP019288">
    <property type="protein sequence ID" value="QHI35738.1"/>
    <property type="molecule type" value="Genomic_DNA"/>
</dbReference>
<dbReference type="RefSeq" id="WP_160128465.1">
    <property type="nucleotide sequence ID" value="NZ_CP019288.1"/>
</dbReference>
<proteinExistence type="predicted"/>
<keyword evidence="2" id="KW-1185">Reference proteome</keyword>
<name>A0A7L4ZG64_9FLAO</name>
<organism evidence="1 2">
    <name type="scientific">Kordia antarctica</name>
    <dbReference type="NCBI Taxonomy" id="1218801"/>
    <lineage>
        <taxon>Bacteria</taxon>
        <taxon>Pseudomonadati</taxon>
        <taxon>Bacteroidota</taxon>
        <taxon>Flavobacteriia</taxon>
        <taxon>Flavobacteriales</taxon>
        <taxon>Flavobacteriaceae</taxon>
        <taxon>Kordia</taxon>
    </lineage>
</organism>
<sequence>MTTNKLTAPKACAIMYKNHFAAFGFTKKELIDFMALQTIDSFFDILISKYVGHIEFMIHVAKTDDEFVKIHRTTVFHSIVLNMYGVAYESLTNSYQKEDTYDCLTAKCMLHAINK</sequence>
<dbReference type="Proteomes" id="UP000464657">
    <property type="component" value="Chromosome"/>
</dbReference>
<evidence type="ECO:0000313" key="2">
    <source>
        <dbReference type="Proteomes" id="UP000464657"/>
    </source>
</evidence>
<accession>A0A7L4ZG64</accession>
<protein>
    <submittedName>
        <fullName evidence="1">Uncharacterized protein</fullName>
    </submittedName>
</protein>
<gene>
    <name evidence="1" type="ORF">IMCC3317_10860</name>
</gene>
<reference evidence="1 2" key="1">
    <citation type="journal article" date="2013" name="Int. J. Syst. Evol. Microbiol.">
        <title>Kordia antarctica sp. nov., isolated from Antarctic seawater.</title>
        <authorList>
            <person name="Baek K."/>
            <person name="Choi A."/>
            <person name="Kang I."/>
            <person name="Lee K."/>
            <person name="Cho J.C."/>
        </authorList>
    </citation>
    <scope>NUCLEOTIDE SEQUENCE [LARGE SCALE GENOMIC DNA]</scope>
    <source>
        <strain evidence="1 2">IMCC3317</strain>
    </source>
</reference>
<evidence type="ECO:0000313" key="1">
    <source>
        <dbReference type="EMBL" id="QHI35738.1"/>
    </source>
</evidence>